<dbReference type="AlphaFoldDB" id="A0A419S9S4"/>
<dbReference type="OrthoDB" id="955522at2"/>
<sequence length="158" mass="18160">MKNLLFLLIIPICMVGCKKNEDTGVTIQGKWKLTSSTYDYYDESGAKSFTETFEPEDKAPYYITFSENQAVISTTYFNYPNYQTDEIISGYVLTGNKLSFENYEEVLDSDVNMDVYVVYTSKIMTWTVADLNPRDTYNVNGVEKKPSKIVMTAKFSRQ</sequence>
<dbReference type="RefSeq" id="WP_120180625.1">
    <property type="nucleotide sequence ID" value="NZ_MBTA01000003.1"/>
</dbReference>
<evidence type="ECO:0008006" key="3">
    <source>
        <dbReference type="Google" id="ProtNLM"/>
    </source>
</evidence>
<name>A0A419S9S4_9SPHI</name>
<comment type="caution">
    <text evidence="1">The sequence shown here is derived from an EMBL/GenBank/DDBJ whole genome shotgun (WGS) entry which is preliminary data.</text>
</comment>
<gene>
    <name evidence="1" type="ORF">BCY91_13970</name>
</gene>
<dbReference type="Proteomes" id="UP000283433">
    <property type="component" value="Unassembled WGS sequence"/>
</dbReference>
<evidence type="ECO:0000313" key="1">
    <source>
        <dbReference type="EMBL" id="RKD18979.1"/>
    </source>
</evidence>
<protein>
    <recommendedName>
        <fullName evidence="3">Lipocalin-like domain-containing protein</fullName>
    </recommendedName>
</protein>
<keyword evidence="2" id="KW-1185">Reference proteome</keyword>
<proteinExistence type="predicted"/>
<dbReference type="EMBL" id="MBTA01000003">
    <property type="protein sequence ID" value="RKD18979.1"/>
    <property type="molecule type" value="Genomic_DNA"/>
</dbReference>
<evidence type="ECO:0000313" key="2">
    <source>
        <dbReference type="Proteomes" id="UP000283433"/>
    </source>
</evidence>
<organism evidence="1 2">
    <name type="scientific">Pelobium manganitolerans</name>
    <dbReference type="NCBI Taxonomy" id="1842495"/>
    <lineage>
        <taxon>Bacteria</taxon>
        <taxon>Pseudomonadati</taxon>
        <taxon>Bacteroidota</taxon>
        <taxon>Sphingobacteriia</taxon>
        <taxon>Sphingobacteriales</taxon>
        <taxon>Sphingobacteriaceae</taxon>
        <taxon>Pelobium</taxon>
    </lineage>
</organism>
<reference evidence="1 2" key="1">
    <citation type="submission" date="2016-07" db="EMBL/GenBank/DDBJ databases">
        <title>Genome of Pelobium manganitolerans.</title>
        <authorList>
            <person name="Wu S."/>
            <person name="Wang G."/>
        </authorList>
    </citation>
    <scope>NUCLEOTIDE SEQUENCE [LARGE SCALE GENOMIC DNA]</scope>
    <source>
        <strain evidence="1 2">YS-25</strain>
    </source>
</reference>
<accession>A0A419S9S4</accession>